<feature type="non-terminal residue" evidence="2">
    <location>
        <position position="1"/>
    </location>
</feature>
<dbReference type="Gene3D" id="3.40.50.150">
    <property type="entry name" value="Vaccinia Virus protein VP39"/>
    <property type="match status" value="1"/>
</dbReference>
<dbReference type="Pfam" id="PF13649">
    <property type="entry name" value="Methyltransf_25"/>
    <property type="match status" value="1"/>
</dbReference>
<dbReference type="SUPFAM" id="SSF53335">
    <property type="entry name" value="S-adenosyl-L-methionine-dependent methyltransferases"/>
    <property type="match status" value="1"/>
</dbReference>
<name>A0A395M3V1_9BACT</name>
<keyword evidence="2" id="KW-0489">Methyltransferase</keyword>
<feature type="domain" description="Methyltransferase" evidence="1">
    <location>
        <begin position="73"/>
        <end position="168"/>
    </location>
</feature>
<keyword evidence="2" id="KW-0808">Transferase</keyword>
<dbReference type="CDD" id="cd02440">
    <property type="entry name" value="AdoMet_MTases"/>
    <property type="match status" value="1"/>
</dbReference>
<sequence>DGVDVQAEGDKLANPAVVYPDYYKQDFHSVEGGYLNKDAAITYDPITKQILVPNEEFLRNETASAIPADAKTVLDLGCGTGTATRAIAKRLPAAHITGIDLSPYMVFAAQLKAKSLPNISFIQANAEQLPFEDNSFDVVTASLLFHETPLDAALNIMKEARRVLKPNGKFVVFDGAQGDALAQLGGTISSSLFLEPYAEEFLSSNLLNLMREAGFSKEESRPLLVIYEIRTAIKV</sequence>
<dbReference type="PANTHER" id="PTHR43591:SF24">
    <property type="entry name" value="2-METHOXY-6-POLYPRENYL-1,4-BENZOQUINOL METHYLASE, MITOCHONDRIAL"/>
    <property type="match status" value="1"/>
</dbReference>
<gene>
    <name evidence="2" type="ORF">D0433_00735</name>
</gene>
<dbReference type="InterPro" id="IPR029063">
    <property type="entry name" value="SAM-dependent_MTases_sf"/>
</dbReference>
<dbReference type="AlphaFoldDB" id="A0A395M3V1"/>
<comment type="caution">
    <text evidence="2">The sequence shown here is derived from an EMBL/GenBank/DDBJ whole genome shotgun (WGS) entry which is preliminary data.</text>
</comment>
<proteinExistence type="predicted"/>
<dbReference type="Proteomes" id="UP000266389">
    <property type="component" value="Unassembled WGS sequence"/>
</dbReference>
<evidence type="ECO:0000313" key="3">
    <source>
        <dbReference type="Proteomes" id="UP000266389"/>
    </source>
</evidence>
<dbReference type="GO" id="GO:0008168">
    <property type="term" value="F:methyltransferase activity"/>
    <property type="evidence" value="ECO:0007669"/>
    <property type="project" value="UniProtKB-KW"/>
</dbReference>
<dbReference type="EMBL" id="PHFL01000003">
    <property type="protein sequence ID" value="RFM25416.1"/>
    <property type="molecule type" value="Genomic_DNA"/>
</dbReference>
<protein>
    <submittedName>
        <fullName evidence="2">Class I SAM-dependent methyltransferase</fullName>
    </submittedName>
</protein>
<organism evidence="2 3">
    <name type="scientific">Candidatus Thermochlorobacter aerophilus</name>
    <dbReference type="NCBI Taxonomy" id="1868324"/>
    <lineage>
        <taxon>Bacteria</taxon>
        <taxon>Pseudomonadati</taxon>
        <taxon>Chlorobiota</taxon>
        <taxon>Chlorobiia</taxon>
        <taxon>Chlorobiales</taxon>
        <taxon>Candidatus Thermochlorobacteriaceae</taxon>
        <taxon>Candidatus Thermochlorobacter</taxon>
    </lineage>
</organism>
<dbReference type="PANTHER" id="PTHR43591">
    <property type="entry name" value="METHYLTRANSFERASE"/>
    <property type="match status" value="1"/>
</dbReference>
<evidence type="ECO:0000313" key="2">
    <source>
        <dbReference type="EMBL" id="RFM25416.1"/>
    </source>
</evidence>
<dbReference type="InterPro" id="IPR041698">
    <property type="entry name" value="Methyltransf_25"/>
</dbReference>
<dbReference type="GO" id="GO:0032259">
    <property type="term" value="P:methylation"/>
    <property type="evidence" value="ECO:0007669"/>
    <property type="project" value="UniProtKB-KW"/>
</dbReference>
<evidence type="ECO:0000259" key="1">
    <source>
        <dbReference type="Pfam" id="PF13649"/>
    </source>
</evidence>
<reference evidence="2 3" key="1">
    <citation type="journal article" date="2011" name="ISME J.">
        <title>Community ecology of hot spring cyanobacterial mats: predominant populations and their functional potential.</title>
        <authorList>
            <person name="Klatt C.G."/>
            <person name="Wood J.M."/>
            <person name="Rusch D.B."/>
            <person name="Bateson M.M."/>
            <person name="Hamamura N."/>
            <person name="Heidelberg J.F."/>
            <person name="Grossman A.R."/>
            <person name="Bhaya D."/>
            <person name="Cohan F.M."/>
            <person name="Kuhl M."/>
            <person name="Bryant D.A."/>
            <person name="Ward D.M."/>
        </authorList>
    </citation>
    <scope>NUCLEOTIDE SEQUENCE [LARGE SCALE GENOMIC DNA]</scope>
    <source>
        <strain evidence="2">OS</strain>
    </source>
</reference>
<accession>A0A395M3V1</accession>